<dbReference type="InterPro" id="IPR036388">
    <property type="entry name" value="WH-like_DNA-bd_sf"/>
</dbReference>
<dbReference type="PANTHER" id="PTHR46577">
    <property type="entry name" value="HTH-TYPE TRANSCRIPTIONAL REGULATORY PROTEIN GABR"/>
    <property type="match status" value="1"/>
</dbReference>
<dbReference type="OrthoDB" id="9804020at2"/>
<name>A0A2N8L2I6_9BURK</name>
<keyword evidence="8" id="KW-1185">Reference proteome</keyword>
<evidence type="ECO:0000256" key="2">
    <source>
        <dbReference type="ARBA" id="ARBA00022898"/>
    </source>
</evidence>
<dbReference type="SUPFAM" id="SSF46785">
    <property type="entry name" value="Winged helix' DNA-binding domain"/>
    <property type="match status" value="1"/>
</dbReference>
<dbReference type="PRINTS" id="PR00035">
    <property type="entry name" value="HTHGNTR"/>
</dbReference>
<evidence type="ECO:0000313" key="7">
    <source>
        <dbReference type="EMBL" id="PND39919.1"/>
    </source>
</evidence>
<gene>
    <name evidence="7" type="ORF">C1O66_00465</name>
</gene>
<dbReference type="InterPro" id="IPR015424">
    <property type="entry name" value="PyrdxlP-dep_Trfase"/>
</dbReference>
<organism evidence="7 8">
    <name type="scientific">Kinneretia aquatilis</name>
    <dbReference type="NCBI Taxonomy" id="2070761"/>
    <lineage>
        <taxon>Bacteria</taxon>
        <taxon>Pseudomonadati</taxon>
        <taxon>Pseudomonadota</taxon>
        <taxon>Betaproteobacteria</taxon>
        <taxon>Burkholderiales</taxon>
        <taxon>Sphaerotilaceae</taxon>
        <taxon>Roseateles</taxon>
    </lineage>
</organism>
<proteinExistence type="inferred from homology"/>
<dbReference type="SUPFAM" id="SSF53383">
    <property type="entry name" value="PLP-dependent transferases"/>
    <property type="match status" value="1"/>
</dbReference>
<evidence type="ECO:0000256" key="3">
    <source>
        <dbReference type="ARBA" id="ARBA00023015"/>
    </source>
</evidence>
<dbReference type="InterPro" id="IPR051446">
    <property type="entry name" value="HTH_trans_reg/aminotransferase"/>
</dbReference>
<keyword evidence="4" id="KW-0238">DNA-binding</keyword>
<dbReference type="CDD" id="cd07377">
    <property type="entry name" value="WHTH_GntR"/>
    <property type="match status" value="1"/>
</dbReference>
<dbReference type="InterPro" id="IPR036390">
    <property type="entry name" value="WH_DNA-bd_sf"/>
</dbReference>
<dbReference type="AlphaFoldDB" id="A0A2N8L2I6"/>
<keyword evidence="5" id="KW-0804">Transcription</keyword>
<reference evidence="7 8" key="1">
    <citation type="submission" date="2018-01" db="EMBL/GenBank/DDBJ databases">
        <title>Draft genome sequence of Paucibacter aquatile CR182 isolated from freshwater of the Nakdong River.</title>
        <authorList>
            <person name="Choi A."/>
            <person name="Chung E.J."/>
        </authorList>
    </citation>
    <scope>NUCLEOTIDE SEQUENCE [LARGE SCALE GENOMIC DNA]</scope>
    <source>
        <strain evidence="7 8">CR182</strain>
    </source>
</reference>
<dbReference type="InterPro" id="IPR004839">
    <property type="entry name" value="Aminotransferase_I/II_large"/>
</dbReference>
<dbReference type="CDD" id="cd00609">
    <property type="entry name" value="AAT_like"/>
    <property type="match status" value="1"/>
</dbReference>
<evidence type="ECO:0000259" key="6">
    <source>
        <dbReference type="PROSITE" id="PS50949"/>
    </source>
</evidence>
<keyword evidence="3" id="KW-0805">Transcription regulation</keyword>
<keyword evidence="2" id="KW-0663">Pyridoxal phosphate</keyword>
<evidence type="ECO:0000313" key="8">
    <source>
        <dbReference type="Proteomes" id="UP000235916"/>
    </source>
</evidence>
<accession>A0A2N8L2I6</accession>
<dbReference type="SMART" id="SM00345">
    <property type="entry name" value="HTH_GNTR"/>
    <property type="match status" value="1"/>
</dbReference>
<dbReference type="GO" id="GO:0003677">
    <property type="term" value="F:DNA binding"/>
    <property type="evidence" value="ECO:0007669"/>
    <property type="project" value="UniProtKB-KW"/>
</dbReference>
<dbReference type="Gene3D" id="1.10.10.10">
    <property type="entry name" value="Winged helix-like DNA-binding domain superfamily/Winged helix DNA-binding domain"/>
    <property type="match status" value="1"/>
</dbReference>
<dbReference type="GO" id="GO:0003700">
    <property type="term" value="F:DNA-binding transcription factor activity"/>
    <property type="evidence" value="ECO:0007669"/>
    <property type="project" value="InterPro"/>
</dbReference>
<dbReference type="EMBL" id="POSP01000001">
    <property type="protein sequence ID" value="PND39919.1"/>
    <property type="molecule type" value="Genomic_DNA"/>
</dbReference>
<dbReference type="RefSeq" id="WP_102766053.1">
    <property type="nucleotide sequence ID" value="NZ_POSP01000001.1"/>
</dbReference>
<dbReference type="PROSITE" id="PS50949">
    <property type="entry name" value="HTH_GNTR"/>
    <property type="match status" value="1"/>
</dbReference>
<comment type="similarity">
    <text evidence="1">In the C-terminal section; belongs to the class-I pyridoxal-phosphate-dependent aminotransferase family.</text>
</comment>
<evidence type="ECO:0000256" key="5">
    <source>
        <dbReference type="ARBA" id="ARBA00023163"/>
    </source>
</evidence>
<dbReference type="Pfam" id="PF00155">
    <property type="entry name" value="Aminotran_1_2"/>
    <property type="match status" value="1"/>
</dbReference>
<dbReference type="InterPro" id="IPR000524">
    <property type="entry name" value="Tscrpt_reg_HTH_GntR"/>
</dbReference>
<dbReference type="Proteomes" id="UP000235916">
    <property type="component" value="Unassembled WGS sequence"/>
</dbReference>
<protein>
    <submittedName>
        <fullName evidence="7">GntR family transcriptional regulator</fullName>
    </submittedName>
</protein>
<evidence type="ECO:0000256" key="1">
    <source>
        <dbReference type="ARBA" id="ARBA00005384"/>
    </source>
</evidence>
<feature type="domain" description="HTH gntR-type" evidence="6">
    <location>
        <begin position="19"/>
        <end position="87"/>
    </location>
</feature>
<evidence type="ECO:0000256" key="4">
    <source>
        <dbReference type="ARBA" id="ARBA00023125"/>
    </source>
</evidence>
<dbReference type="GO" id="GO:0030170">
    <property type="term" value="F:pyridoxal phosphate binding"/>
    <property type="evidence" value="ECO:0007669"/>
    <property type="project" value="InterPro"/>
</dbReference>
<dbReference type="Pfam" id="PF00392">
    <property type="entry name" value="GntR"/>
    <property type="match status" value="1"/>
</dbReference>
<comment type="caution">
    <text evidence="7">The sequence shown here is derived from an EMBL/GenBank/DDBJ whole genome shotgun (WGS) entry which is preliminary data.</text>
</comment>
<dbReference type="InterPro" id="IPR015421">
    <property type="entry name" value="PyrdxlP-dep_Trfase_major"/>
</dbReference>
<dbReference type="PANTHER" id="PTHR46577:SF1">
    <property type="entry name" value="HTH-TYPE TRANSCRIPTIONAL REGULATORY PROTEIN GABR"/>
    <property type="match status" value="1"/>
</dbReference>
<dbReference type="Gene3D" id="3.40.640.10">
    <property type="entry name" value="Type I PLP-dependent aspartate aminotransferase-like (Major domain)"/>
    <property type="match status" value="1"/>
</dbReference>
<sequence length="492" mass="53745">MPPSRLWLQWFERGAAPGLGRREQLCASLRQAMREGDLQLGERLPSSRMLAADLGLSRVTVEAAYGQLEAEGYLSRRIGQGSFVAFARAPEAAPRTPAGARVAHLNMRPPPLSQRGQRIADGGACEDPRRPLPFAAGSPDLRAFPLPLWRQLIKRRLSDAGGRELLGYGEPQGLACLREAIAGYLRQARGLRCSAEQVLVLTSSQQALQLLAGMLLDEGDRVWMEEPGYRGAATAFAAAGARLRPVPVDAHGLCPPERGSEPPPRLIYLTPSHQYPSGVALSLARRQALLELARREGCWLIEDDYDSEFHYEGRPMPALQGLQPEQEPGRVLYLGTFSKALFPSLRLAYLVLPPELVAPLCTARSIQDGHSALLPQAVTADFISQGHFAAHLRLMRQLYRQRREVLMNELQARVGDWLRPQPSPGGLQIAALLPPGEEASWSRRAAGAGLLTPSLSALYRGPARLDGWLLGFAALTPAEIVVAVQALARLQR</sequence>